<reference evidence="6 7" key="2">
    <citation type="submission" date="2018-11" db="EMBL/GenBank/DDBJ databases">
        <authorList>
            <consortium name="Pathogen Informatics"/>
        </authorList>
    </citation>
    <scope>NUCLEOTIDE SEQUENCE [LARGE SCALE GENOMIC DNA]</scope>
</reference>
<evidence type="ECO:0000256" key="4">
    <source>
        <dbReference type="ARBA" id="ARBA00022777"/>
    </source>
</evidence>
<keyword evidence="3" id="KW-0547">Nucleotide-binding</keyword>
<evidence type="ECO:0000256" key="2">
    <source>
        <dbReference type="ARBA" id="ARBA00022679"/>
    </source>
</evidence>
<dbReference type="WBParaSite" id="TASK_0000212001-mRNA-1">
    <property type="protein sequence ID" value="TASK_0000212001-mRNA-1"/>
    <property type="gene ID" value="TASK_0000212001"/>
</dbReference>
<evidence type="ECO:0000256" key="3">
    <source>
        <dbReference type="ARBA" id="ARBA00022741"/>
    </source>
</evidence>
<dbReference type="GO" id="GO:0030154">
    <property type="term" value="P:cell differentiation"/>
    <property type="evidence" value="ECO:0007669"/>
    <property type="project" value="TreeGrafter"/>
</dbReference>
<dbReference type="GO" id="GO:0005524">
    <property type="term" value="F:ATP binding"/>
    <property type="evidence" value="ECO:0007669"/>
    <property type="project" value="UniProtKB-KW"/>
</dbReference>
<dbReference type="InterPro" id="IPR011009">
    <property type="entry name" value="Kinase-like_dom_sf"/>
</dbReference>
<dbReference type="STRING" id="60517.A0A0R3VXH6"/>
<keyword evidence="2" id="KW-0808">Transferase</keyword>
<name>A0A0R3VXH6_TAEAS</name>
<accession>A0A0R3VXH6</accession>
<dbReference type="GO" id="GO:0004674">
    <property type="term" value="F:protein serine/threonine kinase activity"/>
    <property type="evidence" value="ECO:0007669"/>
    <property type="project" value="UniProtKB-KW"/>
</dbReference>
<organism evidence="8">
    <name type="scientific">Taenia asiatica</name>
    <name type="common">Asian tapeworm</name>
    <dbReference type="NCBI Taxonomy" id="60517"/>
    <lineage>
        <taxon>Eukaryota</taxon>
        <taxon>Metazoa</taxon>
        <taxon>Spiralia</taxon>
        <taxon>Lophotrochozoa</taxon>
        <taxon>Platyhelminthes</taxon>
        <taxon>Cestoda</taxon>
        <taxon>Eucestoda</taxon>
        <taxon>Cyclophyllidea</taxon>
        <taxon>Taeniidae</taxon>
        <taxon>Taenia</taxon>
    </lineage>
</organism>
<dbReference type="OrthoDB" id="6273808at2759"/>
<keyword evidence="7" id="KW-1185">Reference proteome</keyword>
<evidence type="ECO:0000256" key="5">
    <source>
        <dbReference type="ARBA" id="ARBA00022840"/>
    </source>
</evidence>
<dbReference type="PANTHER" id="PTHR24057:SF0">
    <property type="entry name" value="PROTEIN KINASE SHAGGY-RELATED"/>
    <property type="match status" value="1"/>
</dbReference>
<sequence length="104" mass="11801">MRVVGVEQLSEDTNVTESVTMLLDVFRAHTSPEAIQLVAKLLDYTATKRLRPLEACLHPFFDELRQEGVTLPDKTPLPPLFNFRSDGKSPHATACYPSLYRLVW</sequence>
<dbReference type="SUPFAM" id="SSF56112">
    <property type="entry name" value="Protein kinase-like (PK-like)"/>
    <property type="match status" value="1"/>
</dbReference>
<keyword evidence="4" id="KW-0418">Kinase</keyword>
<dbReference type="AlphaFoldDB" id="A0A0R3VXH6"/>
<dbReference type="GO" id="GO:0005737">
    <property type="term" value="C:cytoplasm"/>
    <property type="evidence" value="ECO:0007669"/>
    <property type="project" value="TreeGrafter"/>
</dbReference>
<dbReference type="Proteomes" id="UP000282613">
    <property type="component" value="Unassembled WGS sequence"/>
</dbReference>
<dbReference type="InterPro" id="IPR050591">
    <property type="entry name" value="GSK-3"/>
</dbReference>
<evidence type="ECO:0000313" key="7">
    <source>
        <dbReference type="Proteomes" id="UP000282613"/>
    </source>
</evidence>
<evidence type="ECO:0000256" key="1">
    <source>
        <dbReference type="ARBA" id="ARBA00022527"/>
    </source>
</evidence>
<dbReference type="GO" id="GO:0007165">
    <property type="term" value="P:signal transduction"/>
    <property type="evidence" value="ECO:0007669"/>
    <property type="project" value="TreeGrafter"/>
</dbReference>
<dbReference type="GO" id="GO:0005634">
    <property type="term" value="C:nucleus"/>
    <property type="evidence" value="ECO:0007669"/>
    <property type="project" value="TreeGrafter"/>
</dbReference>
<dbReference type="Gene3D" id="1.10.510.10">
    <property type="entry name" value="Transferase(Phosphotransferase) domain 1"/>
    <property type="match status" value="1"/>
</dbReference>
<gene>
    <name evidence="6" type="ORF">TASK_LOCUS2121</name>
</gene>
<proteinExistence type="predicted"/>
<dbReference type="EMBL" id="UYRS01001037">
    <property type="protein sequence ID" value="VDK24394.1"/>
    <property type="molecule type" value="Genomic_DNA"/>
</dbReference>
<evidence type="ECO:0000313" key="6">
    <source>
        <dbReference type="EMBL" id="VDK24394.1"/>
    </source>
</evidence>
<keyword evidence="5" id="KW-0067">ATP-binding</keyword>
<protein>
    <submittedName>
        <fullName evidence="8">Protein kinase domain-containing protein</fullName>
    </submittedName>
</protein>
<dbReference type="PANTHER" id="PTHR24057">
    <property type="entry name" value="GLYCOGEN SYNTHASE KINASE-3 ALPHA"/>
    <property type="match status" value="1"/>
</dbReference>
<keyword evidence="1" id="KW-0723">Serine/threonine-protein kinase</keyword>
<reference evidence="8" key="1">
    <citation type="submission" date="2017-02" db="UniProtKB">
        <authorList>
            <consortium name="WormBaseParasite"/>
        </authorList>
    </citation>
    <scope>IDENTIFICATION</scope>
</reference>
<evidence type="ECO:0000313" key="8">
    <source>
        <dbReference type="WBParaSite" id="TASK_0000212001-mRNA-1"/>
    </source>
</evidence>